<protein>
    <submittedName>
        <fullName evidence="1">Uncharacterized protein</fullName>
    </submittedName>
</protein>
<dbReference type="OrthoDB" id="34384at10239"/>
<proteinExistence type="predicted"/>
<evidence type="ECO:0000313" key="2">
    <source>
        <dbReference type="Proteomes" id="UP000203302"/>
    </source>
</evidence>
<dbReference type="GeneID" id="29069251"/>
<evidence type="ECO:0000313" key="1">
    <source>
        <dbReference type="EMBL" id="ANZ49211.1"/>
    </source>
</evidence>
<sequence>MKFWERFCRLFKDVPEAQSDGDRYTQIVRDYFNAGNHNVVELCDAIGMTPRSLYFAVNDDNVRANILPRLPEKMRMELRDELTARAFSRQAVSLIRPSTAKYDFENLNELMAHVHQLFETYRLERGEKVDTSIKAYIHSLTPRTVRIAFVGGGHEFNVGIIEGINVVQQNLLMVNYGKLNARGNRQCF</sequence>
<reference evidence="2" key="1">
    <citation type="submission" date="2016-06" db="EMBL/GenBank/DDBJ databases">
        <authorList>
            <person name="Berg J.A."/>
            <person name="Grossarth S.E."/>
            <person name="Jarvis T.M."/>
            <person name="Merrill B.D."/>
            <person name="Breakwell D.P."/>
            <person name="Hope S."/>
            <person name="Grose J.H."/>
        </authorList>
    </citation>
    <scope>NUCLEOTIDE SEQUENCE [LARGE SCALE GENOMIC DNA]</scope>
</reference>
<name>A0A1B2ID79_9CAUD</name>
<gene>
    <name evidence="1" type="ORF">HUXLEY_129</name>
</gene>
<accession>A0A1B2ID79</accession>
<dbReference type="EMBL" id="KX397368">
    <property type="protein sequence ID" value="ANZ49211.1"/>
    <property type="molecule type" value="Genomic_DNA"/>
</dbReference>
<dbReference type="KEGG" id="vg:29069251"/>
<organism evidence="1 2">
    <name type="scientific">Erwinia phage vB_EamM_Huxley</name>
    <dbReference type="NCBI Taxonomy" id="1883373"/>
    <lineage>
        <taxon>Viruses</taxon>
        <taxon>Duplodnaviria</taxon>
        <taxon>Heunggongvirae</taxon>
        <taxon>Uroviricota</taxon>
        <taxon>Caudoviricetes</taxon>
        <taxon>Chimalliviridae</taxon>
        <taxon>Machinavirus</taxon>
        <taxon>Machinavirus machina</taxon>
    </lineage>
</organism>
<dbReference type="RefSeq" id="YP_009293097.1">
    <property type="nucleotide sequence ID" value="NC_031127.1"/>
</dbReference>
<dbReference type="Proteomes" id="UP000203302">
    <property type="component" value="Segment"/>
</dbReference>